<dbReference type="PANTHER" id="PTHR19446">
    <property type="entry name" value="REVERSE TRANSCRIPTASES"/>
    <property type="match status" value="1"/>
</dbReference>
<organism evidence="2 3">
    <name type="scientific">Triticum urartu</name>
    <name type="common">Red wild einkorn</name>
    <name type="synonym">Crithodium urartu</name>
    <dbReference type="NCBI Taxonomy" id="4572"/>
    <lineage>
        <taxon>Eukaryota</taxon>
        <taxon>Viridiplantae</taxon>
        <taxon>Streptophyta</taxon>
        <taxon>Embryophyta</taxon>
        <taxon>Tracheophyta</taxon>
        <taxon>Spermatophyta</taxon>
        <taxon>Magnoliopsida</taxon>
        <taxon>Liliopsida</taxon>
        <taxon>Poales</taxon>
        <taxon>Poaceae</taxon>
        <taxon>BOP clade</taxon>
        <taxon>Pooideae</taxon>
        <taxon>Triticodae</taxon>
        <taxon>Triticeae</taxon>
        <taxon>Triticinae</taxon>
        <taxon>Triticum</taxon>
    </lineage>
</organism>
<keyword evidence="3" id="KW-1185">Reference proteome</keyword>
<feature type="domain" description="Reverse transcriptase" evidence="1">
    <location>
        <begin position="1"/>
        <end position="274"/>
    </location>
</feature>
<reference evidence="2" key="2">
    <citation type="submission" date="2018-03" db="EMBL/GenBank/DDBJ databases">
        <title>The Triticum urartu genome reveals the dynamic nature of wheat genome evolution.</title>
        <authorList>
            <person name="Ling H."/>
            <person name="Ma B."/>
            <person name="Shi X."/>
            <person name="Liu H."/>
            <person name="Dong L."/>
            <person name="Sun H."/>
            <person name="Cao Y."/>
            <person name="Gao Q."/>
            <person name="Zheng S."/>
            <person name="Li Y."/>
            <person name="Yu Y."/>
            <person name="Du H."/>
            <person name="Qi M."/>
            <person name="Li Y."/>
            <person name="Yu H."/>
            <person name="Cui Y."/>
            <person name="Wang N."/>
            <person name="Chen C."/>
            <person name="Wu H."/>
            <person name="Zhao Y."/>
            <person name="Zhang J."/>
            <person name="Li Y."/>
            <person name="Zhou W."/>
            <person name="Zhang B."/>
            <person name="Hu W."/>
            <person name="Eijk M."/>
            <person name="Tang J."/>
            <person name="Witsenboer H."/>
            <person name="Zhao S."/>
            <person name="Li Z."/>
            <person name="Zhang A."/>
            <person name="Wang D."/>
            <person name="Liang C."/>
        </authorList>
    </citation>
    <scope>NUCLEOTIDE SEQUENCE [LARGE SCALE GENOMIC DNA]</scope>
    <source>
        <strain evidence="2">cv. G1812</strain>
    </source>
</reference>
<dbReference type="AlphaFoldDB" id="A0A8R7URF1"/>
<name>A0A8R7URF1_TRIUA</name>
<dbReference type="EnsemblPlants" id="TuG1812G0600002105.01.T01">
    <property type="protein sequence ID" value="TuG1812G0600002105.01.T01.cds471471"/>
    <property type="gene ID" value="TuG1812G0600002105.01"/>
</dbReference>
<evidence type="ECO:0000313" key="2">
    <source>
        <dbReference type="EnsemblPlants" id="TuG1812G0600002105.01.T01.cds471471"/>
    </source>
</evidence>
<dbReference type="PROSITE" id="PS50878">
    <property type="entry name" value="RT_POL"/>
    <property type="match status" value="1"/>
</dbReference>
<evidence type="ECO:0000313" key="3">
    <source>
        <dbReference type="Proteomes" id="UP000015106"/>
    </source>
</evidence>
<dbReference type="Gramene" id="TuG1812G0600002105.01.T01">
    <property type="protein sequence ID" value="TuG1812G0600002105.01.T01.cds471471"/>
    <property type="gene ID" value="TuG1812G0600002105.01"/>
</dbReference>
<dbReference type="Proteomes" id="UP000015106">
    <property type="component" value="Chromosome 6"/>
</dbReference>
<protein>
    <recommendedName>
        <fullName evidence="1">Reverse transcriptase domain-containing protein</fullName>
    </recommendedName>
</protein>
<dbReference type="Pfam" id="PF00078">
    <property type="entry name" value="RVT_1"/>
    <property type="match status" value="1"/>
</dbReference>
<accession>A0A8R7URF1</accession>
<proteinExistence type="predicted"/>
<reference evidence="3" key="1">
    <citation type="journal article" date="2013" name="Nature">
        <title>Draft genome of the wheat A-genome progenitor Triticum urartu.</title>
        <authorList>
            <person name="Ling H.Q."/>
            <person name="Zhao S."/>
            <person name="Liu D."/>
            <person name="Wang J."/>
            <person name="Sun H."/>
            <person name="Zhang C."/>
            <person name="Fan H."/>
            <person name="Li D."/>
            <person name="Dong L."/>
            <person name="Tao Y."/>
            <person name="Gao C."/>
            <person name="Wu H."/>
            <person name="Li Y."/>
            <person name="Cui Y."/>
            <person name="Guo X."/>
            <person name="Zheng S."/>
            <person name="Wang B."/>
            <person name="Yu K."/>
            <person name="Liang Q."/>
            <person name="Yang W."/>
            <person name="Lou X."/>
            <person name="Chen J."/>
            <person name="Feng M."/>
            <person name="Jian J."/>
            <person name="Zhang X."/>
            <person name="Luo G."/>
            <person name="Jiang Y."/>
            <person name="Liu J."/>
            <person name="Wang Z."/>
            <person name="Sha Y."/>
            <person name="Zhang B."/>
            <person name="Wu H."/>
            <person name="Tang D."/>
            <person name="Shen Q."/>
            <person name="Xue P."/>
            <person name="Zou S."/>
            <person name="Wang X."/>
            <person name="Liu X."/>
            <person name="Wang F."/>
            <person name="Yang Y."/>
            <person name="An X."/>
            <person name="Dong Z."/>
            <person name="Zhang K."/>
            <person name="Zhang X."/>
            <person name="Luo M.C."/>
            <person name="Dvorak J."/>
            <person name="Tong Y."/>
            <person name="Wang J."/>
            <person name="Yang H."/>
            <person name="Li Z."/>
            <person name="Wang D."/>
            <person name="Zhang A."/>
            <person name="Wang J."/>
        </authorList>
    </citation>
    <scope>NUCLEOTIDE SEQUENCE</scope>
    <source>
        <strain evidence="3">cv. G1812</strain>
    </source>
</reference>
<dbReference type="SUPFAM" id="SSF56672">
    <property type="entry name" value="DNA/RNA polymerases"/>
    <property type="match status" value="1"/>
</dbReference>
<evidence type="ECO:0000259" key="1">
    <source>
        <dbReference type="PROSITE" id="PS50878"/>
    </source>
</evidence>
<dbReference type="CDD" id="cd01650">
    <property type="entry name" value="RT_nLTR_like"/>
    <property type="match status" value="1"/>
</dbReference>
<reference evidence="2" key="3">
    <citation type="submission" date="2022-06" db="UniProtKB">
        <authorList>
            <consortium name="EnsemblPlants"/>
        </authorList>
    </citation>
    <scope>IDENTIFICATION</scope>
</reference>
<dbReference type="InterPro" id="IPR043502">
    <property type="entry name" value="DNA/RNA_pol_sf"/>
</dbReference>
<sequence>MNGRGLQKLNEALLTLLPKRADAQSLFDYRPISLIHIFAKLVAKLLSLRLAPWLNSMVSTNQSAFIAGRCIHDNYLLVQQTARLLHNLKAPHMLLKLDIARAFDSVSWPFLLQLLQHLGFGPCWREWISMLLSTASTRVLINGDPGPPIDHTHGLHQGDLVSPMLFTLVIDVLNSMLLHAVELGLLHRLTNRHTASSISLYADDVVIFCHPDSHDLATVRRILHVFGLASGLQTNFDKCSATPIQCTDDHLATIAAEMQCPVTHFPITYLGLPL</sequence>
<dbReference type="InterPro" id="IPR000477">
    <property type="entry name" value="RT_dom"/>
</dbReference>